<dbReference type="RefSeq" id="WP_227777105.1">
    <property type="nucleotide sequence ID" value="NZ_BAABKX010000019.1"/>
</dbReference>
<dbReference type="PANTHER" id="PTHR43866">
    <property type="entry name" value="MALONATE-SEMIALDEHYDE DEHYDROGENASE"/>
    <property type="match status" value="1"/>
</dbReference>
<dbReference type="Proteomes" id="UP001501729">
    <property type="component" value="Unassembled WGS sequence"/>
</dbReference>
<proteinExistence type="predicted"/>
<name>A0AAV3UPC0_9EURY</name>
<dbReference type="SUPFAM" id="SSF53720">
    <property type="entry name" value="ALDH-like"/>
    <property type="match status" value="1"/>
</dbReference>
<dbReference type="AlphaFoldDB" id="A0AAV3UPC0"/>
<evidence type="ECO:0000313" key="3">
    <source>
        <dbReference type="Proteomes" id="UP001501729"/>
    </source>
</evidence>
<dbReference type="PANTHER" id="PTHR43866:SF4">
    <property type="entry name" value="MALONATE-SEMIALDEHYDE DEHYDROGENASE"/>
    <property type="match status" value="1"/>
</dbReference>
<dbReference type="InterPro" id="IPR010061">
    <property type="entry name" value="MeMal-semiAld_DH"/>
</dbReference>
<dbReference type="GO" id="GO:0006574">
    <property type="term" value="P:L-valine catabolic process"/>
    <property type="evidence" value="ECO:0007669"/>
    <property type="project" value="TreeGrafter"/>
</dbReference>
<protein>
    <recommendedName>
        <fullName evidence="1">Aldehyde dehydrogenase domain-containing protein</fullName>
    </recommendedName>
</protein>
<accession>A0AAV3UPC0</accession>
<organism evidence="2 3">
    <name type="scientific">Haladaptatus pallidirubidus</name>
    <dbReference type="NCBI Taxonomy" id="1008152"/>
    <lineage>
        <taxon>Archaea</taxon>
        <taxon>Methanobacteriati</taxon>
        <taxon>Methanobacteriota</taxon>
        <taxon>Stenosarchaea group</taxon>
        <taxon>Halobacteria</taxon>
        <taxon>Halobacteriales</taxon>
        <taxon>Haladaptataceae</taxon>
        <taxon>Haladaptatus</taxon>
    </lineage>
</organism>
<dbReference type="GO" id="GO:0006210">
    <property type="term" value="P:thymine catabolic process"/>
    <property type="evidence" value="ECO:0007669"/>
    <property type="project" value="TreeGrafter"/>
</dbReference>
<evidence type="ECO:0000259" key="1">
    <source>
        <dbReference type="Pfam" id="PF00171"/>
    </source>
</evidence>
<dbReference type="GO" id="GO:0004491">
    <property type="term" value="F:methylmalonate-semialdehyde dehydrogenase (acylating, NAD) activity"/>
    <property type="evidence" value="ECO:0007669"/>
    <property type="project" value="InterPro"/>
</dbReference>
<feature type="domain" description="Aldehyde dehydrogenase" evidence="1">
    <location>
        <begin position="8"/>
        <end position="61"/>
    </location>
</feature>
<dbReference type="Pfam" id="PF00171">
    <property type="entry name" value="Aldedh"/>
    <property type="match status" value="1"/>
</dbReference>
<dbReference type="EMBL" id="BAABKX010000019">
    <property type="protein sequence ID" value="GAA5061539.1"/>
    <property type="molecule type" value="Genomic_DNA"/>
</dbReference>
<comment type="caution">
    <text evidence="2">The sequence shown here is derived from an EMBL/GenBank/DDBJ whole genome shotgun (WGS) entry which is preliminary data.</text>
</comment>
<evidence type="ECO:0000313" key="2">
    <source>
        <dbReference type="EMBL" id="GAA5061539.1"/>
    </source>
</evidence>
<sequence length="70" mass="7817">MVREQSGVVEDVATEVDAGNIGVNVGVFAPMGFFHFGGRKDLFFGDLHAQGEDAINFYTEKTDTIERWYN</sequence>
<dbReference type="InterPro" id="IPR016161">
    <property type="entry name" value="Ald_DH/histidinol_DH"/>
</dbReference>
<keyword evidence="3" id="KW-1185">Reference proteome</keyword>
<dbReference type="InterPro" id="IPR015590">
    <property type="entry name" value="Aldehyde_DH_dom"/>
</dbReference>
<gene>
    <name evidence="2" type="ORF">GCM10025751_47950</name>
</gene>
<reference evidence="2 3" key="1">
    <citation type="journal article" date="2019" name="Int. J. Syst. Evol. Microbiol.">
        <title>The Global Catalogue of Microorganisms (GCM) 10K type strain sequencing project: providing services to taxonomists for standard genome sequencing and annotation.</title>
        <authorList>
            <consortium name="The Broad Institute Genomics Platform"/>
            <consortium name="The Broad Institute Genome Sequencing Center for Infectious Disease"/>
            <person name="Wu L."/>
            <person name="Ma J."/>
        </authorList>
    </citation>
    <scope>NUCLEOTIDE SEQUENCE [LARGE SCALE GENOMIC DNA]</scope>
    <source>
        <strain evidence="2 3">JCM 17504</strain>
    </source>
</reference>